<accession>A0AAW1P7Q0</accession>
<feature type="compositionally biased region" description="Low complexity" evidence="1">
    <location>
        <begin position="65"/>
        <end position="79"/>
    </location>
</feature>
<feature type="compositionally biased region" description="Polar residues" evidence="1">
    <location>
        <begin position="90"/>
        <end position="99"/>
    </location>
</feature>
<reference evidence="2 3" key="1">
    <citation type="journal article" date="2024" name="Nat. Commun.">
        <title>Phylogenomics reveals the evolutionary origins of lichenization in chlorophyte algae.</title>
        <authorList>
            <person name="Puginier C."/>
            <person name="Libourel C."/>
            <person name="Otte J."/>
            <person name="Skaloud P."/>
            <person name="Haon M."/>
            <person name="Grisel S."/>
            <person name="Petersen M."/>
            <person name="Berrin J.G."/>
            <person name="Delaux P.M."/>
            <person name="Dal Grande F."/>
            <person name="Keller J."/>
        </authorList>
    </citation>
    <scope>NUCLEOTIDE SEQUENCE [LARGE SCALE GENOMIC DNA]</scope>
    <source>
        <strain evidence="2 3">SAG 2036</strain>
    </source>
</reference>
<dbReference type="Proteomes" id="UP001465755">
    <property type="component" value="Unassembled WGS sequence"/>
</dbReference>
<evidence type="ECO:0000256" key="1">
    <source>
        <dbReference type="SAM" id="MobiDB-lite"/>
    </source>
</evidence>
<dbReference type="EMBL" id="JALJOQ010000042">
    <property type="protein sequence ID" value="KAK9805740.1"/>
    <property type="molecule type" value="Genomic_DNA"/>
</dbReference>
<evidence type="ECO:0000313" key="2">
    <source>
        <dbReference type="EMBL" id="KAK9805740.1"/>
    </source>
</evidence>
<evidence type="ECO:0000313" key="3">
    <source>
        <dbReference type="Proteomes" id="UP001465755"/>
    </source>
</evidence>
<dbReference type="AlphaFoldDB" id="A0AAW1P7Q0"/>
<proteinExistence type="predicted"/>
<feature type="region of interest" description="Disordered" evidence="1">
    <location>
        <begin position="54"/>
        <end position="139"/>
    </location>
</feature>
<keyword evidence="3" id="KW-1185">Reference proteome</keyword>
<organism evidence="2 3">
    <name type="scientific">Symbiochloris irregularis</name>
    <dbReference type="NCBI Taxonomy" id="706552"/>
    <lineage>
        <taxon>Eukaryota</taxon>
        <taxon>Viridiplantae</taxon>
        <taxon>Chlorophyta</taxon>
        <taxon>core chlorophytes</taxon>
        <taxon>Trebouxiophyceae</taxon>
        <taxon>Trebouxiales</taxon>
        <taxon>Trebouxiaceae</taxon>
        <taxon>Symbiochloris</taxon>
    </lineage>
</organism>
<comment type="caution">
    <text evidence="2">The sequence shown here is derived from an EMBL/GenBank/DDBJ whole genome shotgun (WGS) entry which is preliminary data.</text>
</comment>
<sequence length="224" mass="22480">MAKAVGVPDATLTALRQELADEVAKLPEALSSPWHDLLADHLAAVFKPEDVADVARPSTSGSEDAPAVAPSKAALQAKAAAKHRPADLPTPSSKRQNITGPAPRPRGRPPTKRLALERAAAEAAASQQGGGNGRGLRPLAPAAPAQGLAPGTAYGLPAGASLHNFAGLHPACLPSQLPAGVGQAMMAAKGGRGRGSYLPAVGRPAALPNGLPNPIAQPLANATR</sequence>
<name>A0AAW1P7Q0_9CHLO</name>
<protein>
    <submittedName>
        <fullName evidence="2">Uncharacterized protein</fullName>
    </submittedName>
</protein>
<gene>
    <name evidence="2" type="ORF">WJX73_003939</name>
</gene>